<dbReference type="InterPro" id="IPR007278">
    <property type="entry name" value="DUF397"/>
</dbReference>
<dbReference type="RefSeq" id="WP_073483658.1">
    <property type="nucleotide sequence ID" value="NZ_FQVN01000004.1"/>
</dbReference>
<dbReference type="Pfam" id="PF04149">
    <property type="entry name" value="DUF397"/>
    <property type="match status" value="1"/>
</dbReference>
<protein>
    <recommendedName>
        <fullName evidence="2">DUF397 domain-containing protein</fullName>
    </recommendedName>
</protein>
<name>A0A1M5DPW0_STRHI</name>
<sequence>MTKWRTSSHSANHGGQCVEIGSGPDTVAIRDSKNRTGGQLAPAVSAFSAFIAAESLEKSVFVVHI</sequence>
<organism evidence="3 4">
    <name type="scientific">Streptoalloteichus hindustanus</name>
    <dbReference type="NCBI Taxonomy" id="2017"/>
    <lineage>
        <taxon>Bacteria</taxon>
        <taxon>Bacillati</taxon>
        <taxon>Actinomycetota</taxon>
        <taxon>Actinomycetes</taxon>
        <taxon>Pseudonocardiales</taxon>
        <taxon>Pseudonocardiaceae</taxon>
        <taxon>Streptoalloteichus</taxon>
    </lineage>
</organism>
<evidence type="ECO:0000313" key="3">
    <source>
        <dbReference type="EMBL" id="SHF69019.1"/>
    </source>
</evidence>
<feature type="compositionally biased region" description="Polar residues" evidence="1">
    <location>
        <begin position="1"/>
        <end position="13"/>
    </location>
</feature>
<dbReference type="OrthoDB" id="3635801at2"/>
<evidence type="ECO:0000256" key="1">
    <source>
        <dbReference type="SAM" id="MobiDB-lite"/>
    </source>
</evidence>
<gene>
    <name evidence="3" type="ORF">SAMN05444320_104554</name>
</gene>
<reference evidence="3 4" key="1">
    <citation type="submission" date="2016-11" db="EMBL/GenBank/DDBJ databases">
        <authorList>
            <person name="Jaros S."/>
            <person name="Januszkiewicz K."/>
            <person name="Wedrychowicz H."/>
        </authorList>
    </citation>
    <scope>NUCLEOTIDE SEQUENCE [LARGE SCALE GENOMIC DNA]</scope>
    <source>
        <strain evidence="3 4">DSM 44523</strain>
    </source>
</reference>
<keyword evidence="4" id="KW-1185">Reference proteome</keyword>
<dbReference type="AlphaFoldDB" id="A0A1M5DPW0"/>
<evidence type="ECO:0000259" key="2">
    <source>
        <dbReference type="Pfam" id="PF04149"/>
    </source>
</evidence>
<feature type="region of interest" description="Disordered" evidence="1">
    <location>
        <begin position="1"/>
        <end position="23"/>
    </location>
</feature>
<dbReference type="EMBL" id="FQVN01000004">
    <property type="protein sequence ID" value="SHF69019.1"/>
    <property type="molecule type" value="Genomic_DNA"/>
</dbReference>
<proteinExistence type="predicted"/>
<accession>A0A1M5DPW0</accession>
<dbReference type="Proteomes" id="UP000184501">
    <property type="component" value="Unassembled WGS sequence"/>
</dbReference>
<dbReference type="STRING" id="2017.SAMN05444320_104554"/>
<feature type="domain" description="DUF397" evidence="2">
    <location>
        <begin position="3"/>
        <end position="53"/>
    </location>
</feature>
<evidence type="ECO:0000313" key="4">
    <source>
        <dbReference type="Proteomes" id="UP000184501"/>
    </source>
</evidence>